<evidence type="ECO:0000313" key="2">
    <source>
        <dbReference type="Proteomes" id="UP000324222"/>
    </source>
</evidence>
<organism evidence="1 2">
    <name type="scientific">Portunus trituberculatus</name>
    <name type="common">Swimming crab</name>
    <name type="synonym">Neptunus trituberculatus</name>
    <dbReference type="NCBI Taxonomy" id="210409"/>
    <lineage>
        <taxon>Eukaryota</taxon>
        <taxon>Metazoa</taxon>
        <taxon>Ecdysozoa</taxon>
        <taxon>Arthropoda</taxon>
        <taxon>Crustacea</taxon>
        <taxon>Multicrustacea</taxon>
        <taxon>Malacostraca</taxon>
        <taxon>Eumalacostraca</taxon>
        <taxon>Eucarida</taxon>
        <taxon>Decapoda</taxon>
        <taxon>Pleocyemata</taxon>
        <taxon>Brachyura</taxon>
        <taxon>Eubrachyura</taxon>
        <taxon>Portunoidea</taxon>
        <taxon>Portunidae</taxon>
        <taxon>Portuninae</taxon>
        <taxon>Portunus</taxon>
    </lineage>
</organism>
<gene>
    <name evidence="1" type="ORF">E2C01_011057</name>
</gene>
<protein>
    <submittedName>
        <fullName evidence="1">Uncharacterized protein</fullName>
    </submittedName>
</protein>
<evidence type="ECO:0000313" key="1">
    <source>
        <dbReference type="EMBL" id="MPC18181.1"/>
    </source>
</evidence>
<dbReference type="AlphaFoldDB" id="A0A5B7DA37"/>
<sequence>MRISTITMRFYNNDTDKLFLLNGPPQSRVDNATLQRLTRVAMSRYPREFSIVSVDAASNKISFLLRHLVENGIARQDVAEKSARVILHLIEYSVRRYKWKTSYEIKVAKEKNDLLPVPCLVSQAGSESRVLSRAAPKAITALTKFWAKLLNH</sequence>
<dbReference type="EMBL" id="VSRR010000655">
    <property type="protein sequence ID" value="MPC18181.1"/>
    <property type="molecule type" value="Genomic_DNA"/>
</dbReference>
<keyword evidence="2" id="KW-1185">Reference proteome</keyword>
<name>A0A5B7DA37_PORTR</name>
<dbReference type="Proteomes" id="UP000324222">
    <property type="component" value="Unassembled WGS sequence"/>
</dbReference>
<proteinExistence type="predicted"/>
<comment type="caution">
    <text evidence="1">The sequence shown here is derived from an EMBL/GenBank/DDBJ whole genome shotgun (WGS) entry which is preliminary data.</text>
</comment>
<accession>A0A5B7DA37</accession>
<reference evidence="1 2" key="1">
    <citation type="submission" date="2019-05" db="EMBL/GenBank/DDBJ databases">
        <title>Another draft genome of Portunus trituberculatus and its Hox gene families provides insights of decapod evolution.</title>
        <authorList>
            <person name="Jeong J.-H."/>
            <person name="Song I."/>
            <person name="Kim S."/>
            <person name="Choi T."/>
            <person name="Kim D."/>
            <person name="Ryu S."/>
            <person name="Kim W."/>
        </authorList>
    </citation>
    <scope>NUCLEOTIDE SEQUENCE [LARGE SCALE GENOMIC DNA]</scope>
    <source>
        <tissue evidence="1">Muscle</tissue>
    </source>
</reference>